<dbReference type="GO" id="GO:0005576">
    <property type="term" value="C:extracellular region"/>
    <property type="evidence" value="ECO:0007669"/>
    <property type="project" value="TreeGrafter"/>
</dbReference>
<dbReference type="Pfam" id="PF05108">
    <property type="entry name" value="T7SS_ESX1_EccB"/>
    <property type="match status" value="1"/>
</dbReference>
<evidence type="ECO:0000256" key="2">
    <source>
        <dbReference type="SAM" id="Phobius"/>
    </source>
</evidence>
<evidence type="ECO:0000313" key="3">
    <source>
        <dbReference type="EMBL" id="ARF61792.1"/>
    </source>
</evidence>
<protein>
    <submittedName>
        <fullName evidence="3">Type VII secretion protein EccB</fullName>
    </submittedName>
</protein>
<name>A0A1V0UA14_STRVN</name>
<accession>A0A1V0UA14</accession>
<dbReference type="InterPro" id="IPR007795">
    <property type="entry name" value="T7SS_EccB"/>
</dbReference>
<feature type="transmembrane region" description="Helical" evidence="2">
    <location>
        <begin position="41"/>
        <end position="61"/>
    </location>
</feature>
<proteinExistence type="predicted"/>
<feature type="compositionally biased region" description="Polar residues" evidence="1">
    <location>
        <begin position="487"/>
        <end position="503"/>
    </location>
</feature>
<sequence>MQSRRDHVHAHMFVMSRLSLGMLRDDPDAPESPHRRTTKGYVIGLVIAVLAALAVTVYGLVVPGGSNAWKATGTLVLDERSGARYLTVDGVLHPVLNETSAKLLAGERMKVVSVEPASIEDAPRGATLGIVGAPDPLPRSGALSRDAWSVCATRPDAAEDPLLTLGVGLTAEGRPVTSGRTTLVRTVPGDDTYLLWHGTRMRLDPANYAVQSLGYDADAAYPVPEAFLNALPSGPDLAVPEVAGRGKAGPSLAGRPTRVGQLFDGPGGHYLLTEKGLTRITALEEALLKGDPRTQRTAYAGGAVTPAGVGPDDLARHQSPSQGRLVGPGGGKVPTALPEAGPVRAGEGVCAVVGTADGRPTVSVVLPRADAVTGRAVSNQPGVSAGPGTADLFAARPDGGALVTALSSAGTGTAYYLVTGSGAKYPVAGGDKGLARLGYRADQAVPVPSGVLGLLASGPALDGTALLAQGLVGAADRAPDSEPPSGADTTGEASGKQPSGSGN</sequence>
<dbReference type="PANTHER" id="PTHR40765:SF2">
    <property type="entry name" value="ESX-2 SECRETION SYSTEM ATPASE ECCB2"/>
    <property type="match status" value="1"/>
</dbReference>
<keyword evidence="2" id="KW-0812">Transmembrane</keyword>
<dbReference type="NCBIfam" id="TIGR03919">
    <property type="entry name" value="T7SS_EccB"/>
    <property type="match status" value="1"/>
</dbReference>
<dbReference type="RefSeq" id="WP_083192421.1">
    <property type="nucleotide sequence ID" value="NZ_CP020570.1"/>
</dbReference>
<dbReference type="KEGG" id="svu:B1H20_10510"/>
<dbReference type="STRING" id="1935.B1H20_10510"/>
<dbReference type="EMBL" id="CP020570">
    <property type="protein sequence ID" value="ARF61792.1"/>
    <property type="molecule type" value="Genomic_DNA"/>
</dbReference>
<evidence type="ECO:0000313" key="4">
    <source>
        <dbReference type="Proteomes" id="UP000192445"/>
    </source>
</evidence>
<keyword evidence="2" id="KW-0472">Membrane</keyword>
<keyword evidence="2" id="KW-1133">Transmembrane helix</keyword>
<dbReference type="Proteomes" id="UP000192445">
    <property type="component" value="Chromosome"/>
</dbReference>
<dbReference type="AlphaFoldDB" id="A0A1V0UA14"/>
<gene>
    <name evidence="3" type="ORF">B1H20_10510</name>
</gene>
<dbReference type="OrthoDB" id="3847604at2"/>
<dbReference type="Gene3D" id="3.30.2390.20">
    <property type="entry name" value="Type VII secretion system EccB, repeat 1 domain"/>
    <property type="match status" value="1"/>
</dbReference>
<dbReference type="InterPro" id="IPR044857">
    <property type="entry name" value="T7SS_EccB_R1"/>
</dbReference>
<evidence type="ECO:0000256" key="1">
    <source>
        <dbReference type="SAM" id="MobiDB-lite"/>
    </source>
</evidence>
<feature type="region of interest" description="Disordered" evidence="1">
    <location>
        <begin position="474"/>
        <end position="503"/>
    </location>
</feature>
<organism evidence="3 4">
    <name type="scientific">Streptomyces violaceoruber</name>
    <dbReference type="NCBI Taxonomy" id="1935"/>
    <lineage>
        <taxon>Bacteria</taxon>
        <taxon>Bacillati</taxon>
        <taxon>Actinomycetota</taxon>
        <taxon>Actinomycetes</taxon>
        <taxon>Kitasatosporales</taxon>
        <taxon>Streptomycetaceae</taxon>
        <taxon>Streptomyces</taxon>
        <taxon>Streptomyces violaceoruber group</taxon>
    </lineage>
</organism>
<reference evidence="3 4" key="1">
    <citation type="submission" date="2017-03" db="EMBL/GenBank/DDBJ databases">
        <title>Complete Genome Sequence of a natural compounds producer, Streptomyces violaceus S21.</title>
        <authorList>
            <person name="Zhong C."/>
            <person name="Zhao Z."/>
            <person name="Fu J."/>
            <person name="Zong G."/>
            <person name="Qin R."/>
            <person name="Cao G."/>
        </authorList>
    </citation>
    <scope>NUCLEOTIDE SEQUENCE [LARGE SCALE GENOMIC DNA]</scope>
    <source>
        <strain evidence="3 4">S21</strain>
    </source>
</reference>
<dbReference type="PANTHER" id="PTHR40765">
    <property type="entry name" value="ESX-2 SECRETION SYSTEM ATPASE ECCB2"/>
    <property type="match status" value="1"/>
</dbReference>